<dbReference type="RefSeq" id="XP_007773151.1">
    <property type="nucleotide sequence ID" value="XM_007774961.1"/>
</dbReference>
<reference evidence="5" key="1">
    <citation type="journal article" date="2012" name="Science">
        <title>The Paleozoic origin of enzymatic lignin decomposition reconstructed from 31 fungal genomes.</title>
        <authorList>
            <person name="Floudas D."/>
            <person name="Binder M."/>
            <person name="Riley R."/>
            <person name="Barry K."/>
            <person name="Blanchette R.A."/>
            <person name="Henrissat B."/>
            <person name="Martinez A.T."/>
            <person name="Otillar R."/>
            <person name="Spatafora J.W."/>
            <person name="Yadav J.S."/>
            <person name="Aerts A."/>
            <person name="Benoit I."/>
            <person name="Boyd A."/>
            <person name="Carlson A."/>
            <person name="Copeland A."/>
            <person name="Coutinho P.M."/>
            <person name="de Vries R.P."/>
            <person name="Ferreira P."/>
            <person name="Findley K."/>
            <person name="Foster B."/>
            <person name="Gaskell J."/>
            <person name="Glotzer D."/>
            <person name="Gorecki P."/>
            <person name="Heitman J."/>
            <person name="Hesse C."/>
            <person name="Hori C."/>
            <person name="Igarashi K."/>
            <person name="Jurgens J.A."/>
            <person name="Kallen N."/>
            <person name="Kersten P."/>
            <person name="Kohler A."/>
            <person name="Kuees U."/>
            <person name="Kumar T.K.A."/>
            <person name="Kuo A."/>
            <person name="LaButti K."/>
            <person name="Larrondo L.F."/>
            <person name="Lindquist E."/>
            <person name="Ling A."/>
            <person name="Lombard V."/>
            <person name="Lucas S."/>
            <person name="Lundell T."/>
            <person name="Martin R."/>
            <person name="McLaughlin D.J."/>
            <person name="Morgenstern I."/>
            <person name="Morin E."/>
            <person name="Murat C."/>
            <person name="Nagy L.G."/>
            <person name="Nolan M."/>
            <person name="Ohm R.A."/>
            <person name="Patyshakuliyeva A."/>
            <person name="Rokas A."/>
            <person name="Ruiz-Duenas F.J."/>
            <person name="Sabat G."/>
            <person name="Salamov A."/>
            <person name="Samejima M."/>
            <person name="Schmutz J."/>
            <person name="Slot J.C."/>
            <person name="St John F."/>
            <person name="Stenlid J."/>
            <person name="Sun H."/>
            <person name="Sun S."/>
            <person name="Syed K."/>
            <person name="Tsang A."/>
            <person name="Wiebenga A."/>
            <person name="Young D."/>
            <person name="Pisabarro A."/>
            <person name="Eastwood D.C."/>
            <person name="Martin F."/>
            <person name="Cullen D."/>
            <person name="Grigoriev I.V."/>
            <person name="Hibbett D.S."/>
        </authorList>
    </citation>
    <scope>NUCLEOTIDE SEQUENCE [LARGE SCALE GENOMIC DNA]</scope>
    <source>
        <strain evidence="5">RWD-64-598 SS2</strain>
    </source>
</reference>
<dbReference type="OMA" id="QHETEWV"/>
<evidence type="ECO:0000313" key="4">
    <source>
        <dbReference type="EMBL" id="EIW76823.1"/>
    </source>
</evidence>
<feature type="signal peptide" evidence="3">
    <location>
        <begin position="1"/>
        <end position="18"/>
    </location>
</feature>
<dbReference type="EMBL" id="JH711585">
    <property type="protein sequence ID" value="EIW76823.1"/>
    <property type="molecule type" value="Genomic_DNA"/>
</dbReference>
<dbReference type="KEGG" id="cput:CONPUDRAFT_146546"/>
<proteinExistence type="predicted"/>
<evidence type="ECO:0000256" key="2">
    <source>
        <dbReference type="ARBA" id="ARBA00023002"/>
    </source>
</evidence>
<accession>A0A5M3MCN2</accession>
<comment type="caution">
    <text evidence="4">The sequence shown here is derived from an EMBL/GenBank/DDBJ whole genome shotgun (WGS) entry which is preliminary data.</text>
</comment>
<dbReference type="PANTHER" id="PTHR47706">
    <property type="entry name" value="NMRA-LIKE FAMILY PROTEIN"/>
    <property type="match status" value="1"/>
</dbReference>
<dbReference type="SUPFAM" id="SSF51735">
    <property type="entry name" value="NAD(P)-binding Rossmann-fold domains"/>
    <property type="match status" value="1"/>
</dbReference>
<dbReference type="Proteomes" id="UP000053558">
    <property type="component" value="Unassembled WGS sequence"/>
</dbReference>
<evidence type="ECO:0000313" key="5">
    <source>
        <dbReference type="Proteomes" id="UP000053558"/>
    </source>
</evidence>
<name>A0A5M3MCN2_CONPW</name>
<dbReference type="GO" id="GO:0016491">
    <property type="term" value="F:oxidoreductase activity"/>
    <property type="evidence" value="ECO:0007669"/>
    <property type="project" value="UniProtKB-KW"/>
</dbReference>
<keyword evidence="5" id="KW-1185">Reference proteome</keyword>
<keyword evidence="1" id="KW-0521">NADP</keyword>
<organism evidence="4 5">
    <name type="scientific">Coniophora puteana (strain RWD-64-598)</name>
    <name type="common">Brown rot fungus</name>
    <dbReference type="NCBI Taxonomy" id="741705"/>
    <lineage>
        <taxon>Eukaryota</taxon>
        <taxon>Fungi</taxon>
        <taxon>Dikarya</taxon>
        <taxon>Basidiomycota</taxon>
        <taxon>Agaricomycotina</taxon>
        <taxon>Agaricomycetes</taxon>
        <taxon>Agaricomycetidae</taxon>
        <taxon>Boletales</taxon>
        <taxon>Coniophorineae</taxon>
        <taxon>Coniophoraceae</taxon>
        <taxon>Coniophora</taxon>
    </lineage>
</organism>
<evidence type="ECO:0000256" key="3">
    <source>
        <dbReference type="SAM" id="SignalP"/>
    </source>
</evidence>
<feature type="chain" id="PRO_5024371336" evidence="3">
    <location>
        <begin position="19"/>
        <end position="323"/>
    </location>
</feature>
<dbReference type="Gene3D" id="3.40.50.720">
    <property type="entry name" value="NAD(P)-binding Rossmann-like Domain"/>
    <property type="match status" value="1"/>
</dbReference>
<keyword evidence="2" id="KW-0560">Oxidoreductase</keyword>
<dbReference type="OrthoDB" id="5283654at2759"/>
<evidence type="ECO:0000256" key="1">
    <source>
        <dbReference type="ARBA" id="ARBA00022857"/>
    </source>
</evidence>
<dbReference type="InterPro" id="IPR051609">
    <property type="entry name" value="NmrA/Isoflavone_reductase-like"/>
</dbReference>
<keyword evidence="3" id="KW-0732">Signal</keyword>
<sequence>MFFRLLCLLGLLLELLFQHRPFNQRRSDSHTTQTSTLYPRPWRGRAWPLHPSRAFIPSFQAQRHRPPPAPIHPDFNTELEQTLSSLSVSITHGDLTAPTSSLASGFVGGPGTQLSLRRAALQSRAKRYIPWQFGVAYDVLGRGSPQPLFDEQLDVRALLRGQGRTRWTIVSTGIFTRFLLEPAFGVVDLGRRTVTALGRWANEVTATTAEDIGRLTARIALDENERGGTGWDGVVHVAGDTTTFQGVADVVKTHGWDLQERVATVEELEGRLAEDLENCALRYQLVWARNKGVSWDVARTWNRQRGVEMEGLKQSAEKTLPRP</sequence>
<dbReference type="Gene3D" id="3.90.25.10">
    <property type="entry name" value="UDP-galactose 4-epimerase, domain 1"/>
    <property type="match status" value="1"/>
</dbReference>
<dbReference type="AlphaFoldDB" id="A0A5M3MCN2"/>
<dbReference type="InterPro" id="IPR036291">
    <property type="entry name" value="NAD(P)-bd_dom_sf"/>
</dbReference>
<gene>
    <name evidence="4" type="ORF">CONPUDRAFT_146546</name>
</gene>
<protein>
    <submittedName>
        <fullName evidence="4">Uncharacterized protein</fullName>
    </submittedName>
</protein>
<dbReference type="GeneID" id="19202218"/>
<dbReference type="PANTHER" id="PTHR47706:SF6">
    <property type="entry name" value="NMRA-LIKE FAMILY PROTEIN (AFU_ORTHOLOGUE AFUA_6G00280)"/>
    <property type="match status" value="1"/>
</dbReference>